<dbReference type="InterPro" id="IPR013783">
    <property type="entry name" value="Ig-like_fold"/>
</dbReference>
<dbReference type="EMBL" id="JXLN01012024">
    <property type="protein sequence ID" value="KPM07933.1"/>
    <property type="molecule type" value="Genomic_DNA"/>
</dbReference>
<dbReference type="InterPro" id="IPR003598">
    <property type="entry name" value="Ig_sub2"/>
</dbReference>
<evidence type="ECO:0000313" key="1">
    <source>
        <dbReference type="EMBL" id="KPM07933.1"/>
    </source>
</evidence>
<protein>
    <submittedName>
        <fullName evidence="1">Sidestep protein-like protein 3</fullName>
    </submittedName>
</protein>
<comment type="caution">
    <text evidence="1">The sequence shown here is derived from an EMBL/GenBank/DDBJ whole genome shotgun (WGS) entry which is preliminary data.</text>
</comment>
<dbReference type="InterPro" id="IPR036179">
    <property type="entry name" value="Ig-like_dom_sf"/>
</dbReference>
<evidence type="ECO:0000313" key="2">
    <source>
        <dbReference type="Proteomes" id="UP000616769"/>
    </source>
</evidence>
<accession>A0A132AAJ7</accession>
<organism evidence="1 2">
    <name type="scientific">Sarcoptes scabiei</name>
    <name type="common">Itch mite</name>
    <name type="synonym">Acarus scabiei</name>
    <dbReference type="NCBI Taxonomy" id="52283"/>
    <lineage>
        <taxon>Eukaryota</taxon>
        <taxon>Metazoa</taxon>
        <taxon>Ecdysozoa</taxon>
        <taxon>Arthropoda</taxon>
        <taxon>Chelicerata</taxon>
        <taxon>Arachnida</taxon>
        <taxon>Acari</taxon>
        <taxon>Acariformes</taxon>
        <taxon>Sarcoptiformes</taxon>
        <taxon>Astigmata</taxon>
        <taxon>Psoroptidia</taxon>
        <taxon>Sarcoptoidea</taxon>
        <taxon>Sarcoptidae</taxon>
        <taxon>Sarcoptinae</taxon>
        <taxon>Sarcoptes</taxon>
    </lineage>
</organism>
<reference evidence="1 2" key="1">
    <citation type="journal article" date="2015" name="Parasit. Vectors">
        <title>Draft genome of the scabies mite.</title>
        <authorList>
            <person name="Rider S.D.Jr."/>
            <person name="Morgan M.S."/>
            <person name="Arlian L.G."/>
        </authorList>
    </citation>
    <scope>NUCLEOTIDE SEQUENCE [LARGE SCALE GENOMIC DNA]</scope>
    <source>
        <strain evidence="1">Arlian Lab</strain>
    </source>
</reference>
<dbReference type="Gene3D" id="2.60.40.10">
    <property type="entry name" value="Immunoglobulins"/>
    <property type="match status" value="1"/>
</dbReference>
<dbReference type="SMART" id="SM00409">
    <property type="entry name" value="IG"/>
    <property type="match status" value="1"/>
</dbReference>
<proteinExistence type="predicted"/>
<dbReference type="PANTHER" id="PTHR23278">
    <property type="entry name" value="SIDESTEP PROTEIN"/>
    <property type="match status" value="1"/>
</dbReference>
<dbReference type="InterPro" id="IPR003599">
    <property type="entry name" value="Ig_sub"/>
</dbReference>
<dbReference type="VEuPathDB" id="VectorBase:SSCA004130"/>
<gene>
    <name evidence="1" type="ORF">QR98_0064450</name>
</gene>
<sequence>MTPIASYTNLAIKRLGSNLRHSHIQEGNDVYFECLIRSSPLSYEVRWNFEGRELQTNTSAGVIVSNQSLVLQKVRRQQRGKYTCSATNSEGDGESNIASILFIRGEKYPIE</sequence>
<dbReference type="InterPro" id="IPR007110">
    <property type="entry name" value="Ig-like_dom"/>
</dbReference>
<dbReference type="OrthoDB" id="8825892at2759"/>
<dbReference type="PROSITE" id="PS50835">
    <property type="entry name" value="IG_LIKE"/>
    <property type="match status" value="1"/>
</dbReference>
<dbReference type="Proteomes" id="UP000616769">
    <property type="component" value="Unassembled WGS sequence"/>
</dbReference>
<dbReference type="AlphaFoldDB" id="A0A132AAJ7"/>
<name>A0A132AAJ7_SARSC</name>
<dbReference type="SUPFAM" id="SSF48726">
    <property type="entry name" value="Immunoglobulin"/>
    <property type="match status" value="1"/>
</dbReference>
<dbReference type="Pfam" id="PF13927">
    <property type="entry name" value="Ig_3"/>
    <property type="match status" value="1"/>
</dbReference>
<dbReference type="SMART" id="SM00408">
    <property type="entry name" value="IGc2"/>
    <property type="match status" value="1"/>
</dbReference>
<dbReference type="PANTHER" id="PTHR23278:SF19">
    <property type="entry name" value="OBSCURIN"/>
    <property type="match status" value="1"/>
</dbReference>